<reference evidence="3" key="1">
    <citation type="submission" date="2010-07" db="EMBL/GenBank/DDBJ databases">
        <title>The genome sequence of Gaeumannomyces graminis var. tritici strain R3-111a-1.</title>
        <authorList>
            <consortium name="The Broad Institute Genome Sequencing Platform"/>
            <person name="Ma L.-J."/>
            <person name="Dead R."/>
            <person name="Young S."/>
            <person name="Zeng Q."/>
            <person name="Koehrsen M."/>
            <person name="Alvarado L."/>
            <person name="Berlin A."/>
            <person name="Chapman S.B."/>
            <person name="Chen Z."/>
            <person name="Freedman E."/>
            <person name="Gellesch M."/>
            <person name="Goldberg J."/>
            <person name="Griggs A."/>
            <person name="Gujja S."/>
            <person name="Heilman E.R."/>
            <person name="Heiman D."/>
            <person name="Hepburn T."/>
            <person name="Howarth C."/>
            <person name="Jen D."/>
            <person name="Larson L."/>
            <person name="Mehta T."/>
            <person name="Neiman D."/>
            <person name="Pearson M."/>
            <person name="Roberts A."/>
            <person name="Saif S."/>
            <person name="Shea T."/>
            <person name="Shenoy N."/>
            <person name="Sisk P."/>
            <person name="Stolte C."/>
            <person name="Sykes S."/>
            <person name="Walk T."/>
            <person name="White J."/>
            <person name="Yandava C."/>
            <person name="Haas B."/>
            <person name="Nusbaum C."/>
            <person name="Birren B."/>
        </authorList>
    </citation>
    <scope>NUCLEOTIDE SEQUENCE [LARGE SCALE GENOMIC DNA]</scope>
    <source>
        <strain evidence="3">R3-111a-1</strain>
    </source>
</reference>
<dbReference type="EnsemblFungi" id="EJT70951">
    <property type="protein sequence ID" value="EJT70951"/>
    <property type="gene ID" value="GGTG_11974"/>
</dbReference>
<evidence type="ECO:0000313" key="2">
    <source>
        <dbReference type="EnsemblFungi" id="EJT70951"/>
    </source>
</evidence>
<reference evidence="2" key="5">
    <citation type="submission" date="2018-04" db="UniProtKB">
        <authorList>
            <consortium name="EnsemblFungi"/>
        </authorList>
    </citation>
    <scope>IDENTIFICATION</scope>
    <source>
        <strain evidence="2">R3-111a-1</strain>
    </source>
</reference>
<name>J3PEP3_GAET3</name>
<accession>J3PEP3</accession>
<reference evidence="1" key="3">
    <citation type="submission" date="2010-09" db="EMBL/GenBank/DDBJ databases">
        <title>Annotation of Gaeumannomyces graminis var. tritici R3-111a-1.</title>
        <authorList>
            <consortium name="The Broad Institute Genome Sequencing Platform"/>
            <person name="Ma L.-J."/>
            <person name="Dead R."/>
            <person name="Young S.K."/>
            <person name="Zeng Q."/>
            <person name="Gargeya S."/>
            <person name="Fitzgerald M."/>
            <person name="Haas B."/>
            <person name="Abouelleil A."/>
            <person name="Alvarado L."/>
            <person name="Arachchi H.M."/>
            <person name="Berlin A."/>
            <person name="Brown A."/>
            <person name="Chapman S.B."/>
            <person name="Chen Z."/>
            <person name="Dunbar C."/>
            <person name="Freedman E."/>
            <person name="Gearin G."/>
            <person name="Gellesch M."/>
            <person name="Goldberg J."/>
            <person name="Griggs A."/>
            <person name="Gujja S."/>
            <person name="Heiman D."/>
            <person name="Howarth C."/>
            <person name="Larson L."/>
            <person name="Lui A."/>
            <person name="MacDonald P.J.P."/>
            <person name="Mehta T."/>
            <person name="Montmayeur A."/>
            <person name="Murphy C."/>
            <person name="Neiman D."/>
            <person name="Pearson M."/>
            <person name="Priest M."/>
            <person name="Roberts A."/>
            <person name="Saif S."/>
            <person name="Shea T."/>
            <person name="Shenoy N."/>
            <person name="Sisk P."/>
            <person name="Stolte C."/>
            <person name="Sykes S."/>
            <person name="Yandava C."/>
            <person name="Wortman J."/>
            <person name="Nusbaum C."/>
            <person name="Birren B."/>
        </authorList>
    </citation>
    <scope>NUCLEOTIDE SEQUENCE</scope>
    <source>
        <strain evidence="1">R3-111a-1</strain>
    </source>
</reference>
<dbReference type="Proteomes" id="UP000006039">
    <property type="component" value="Unassembled WGS sequence"/>
</dbReference>
<gene>
    <name evidence="2" type="primary">20352432</name>
    <name evidence="1" type="ORF">GGTG_11974</name>
</gene>
<reference evidence="1" key="2">
    <citation type="submission" date="2010-07" db="EMBL/GenBank/DDBJ databases">
        <authorList>
            <consortium name="The Broad Institute Genome Sequencing Platform"/>
            <consortium name="Broad Institute Genome Sequencing Center for Infectious Disease"/>
            <person name="Ma L.-J."/>
            <person name="Dead R."/>
            <person name="Young S."/>
            <person name="Zeng Q."/>
            <person name="Koehrsen M."/>
            <person name="Alvarado L."/>
            <person name="Berlin A."/>
            <person name="Chapman S.B."/>
            <person name="Chen Z."/>
            <person name="Freedman E."/>
            <person name="Gellesch M."/>
            <person name="Goldberg J."/>
            <person name="Griggs A."/>
            <person name="Gujja S."/>
            <person name="Heilman E.R."/>
            <person name="Heiman D."/>
            <person name="Hepburn T."/>
            <person name="Howarth C."/>
            <person name="Jen D."/>
            <person name="Larson L."/>
            <person name="Mehta T."/>
            <person name="Neiman D."/>
            <person name="Pearson M."/>
            <person name="Roberts A."/>
            <person name="Saif S."/>
            <person name="Shea T."/>
            <person name="Shenoy N."/>
            <person name="Sisk P."/>
            <person name="Stolte C."/>
            <person name="Sykes S."/>
            <person name="Walk T."/>
            <person name="White J."/>
            <person name="Yandava C."/>
            <person name="Haas B."/>
            <person name="Nusbaum C."/>
            <person name="Birren B."/>
        </authorList>
    </citation>
    <scope>NUCLEOTIDE SEQUENCE</scope>
    <source>
        <strain evidence="1">R3-111a-1</strain>
    </source>
</reference>
<protein>
    <submittedName>
        <fullName evidence="1 2">Uncharacterized protein</fullName>
    </submittedName>
</protein>
<dbReference type="HOGENOM" id="CLU_2558424_0_0_1"/>
<proteinExistence type="predicted"/>
<dbReference type="EMBL" id="GL385401">
    <property type="protein sequence ID" value="EJT70951.1"/>
    <property type="molecule type" value="Genomic_DNA"/>
</dbReference>
<dbReference type="RefSeq" id="XP_009228129.1">
    <property type="nucleotide sequence ID" value="XM_009229865.1"/>
</dbReference>
<reference evidence="2" key="4">
    <citation type="journal article" date="2015" name="G3 (Bethesda)">
        <title>Genome sequences of three phytopathogenic species of the Magnaporthaceae family of fungi.</title>
        <authorList>
            <person name="Okagaki L.H."/>
            <person name="Nunes C.C."/>
            <person name="Sailsbery J."/>
            <person name="Clay B."/>
            <person name="Brown D."/>
            <person name="John T."/>
            <person name="Oh Y."/>
            <person name="Young N."/>
            <person name="Fitzgerald M."/>
            <person name="Haas B.J."/>
            <person name="Zeng Q."/>
            <person name="Young S."/>
            <person name="Adiconis X."/>
            <person name="Fan L."/>
            <person name="Levin J.Z."/>
            <person name="Mitchell T.K."/>
            <person name="Okubara P.A."/>
            <person name="Farman M.L."/>
            <person name="Kohn L.M."/>
            <person name="Birren B."/>
            <person name="Ma L.-J."/>
            <person name="Dean R.A."/>
        </authorList>
    </citation>
    <scope>NUCLEOTIDE SEQUENCE</scope>
    <source>
        <strain evidence="2">R3-111a-1</strain>
    </source>
</reference>
<organism evidence="1">
    <name type="scientific">Gaeumannomyces tritici (strain R3-111a-1)</name>
    <name type="common">Wheat and barley take-all root rot fungus</name>
    <name type="synonym">Gaeumannomyces graminis var. tritici</name>
    <dbReference type="NCBI Taxonomy" id="644352"/>
    <lineage>
        <taxon>Eukaryota</taxon>
        <taxon>Fungi</taxon>
        <taxon>Dikarya</taxon>
        <taxon>Ascomycota</taxon>
        <taxon>Pezizomycotina</taxon>
        <taxon>Sordariomycetes</taxon>
        <taxon>Sordariomycetidae</taxon>
        <taxon>Magnaporthales</taxon>
        <taxon>Magnaporthaceae</taxon>
        <taxon>Gaeumannomyces</taxon>
    </lineage>
</organism>
<evidence type="ECO:0000313" key="3">
    <source>
        <dbReference type="Proteomes" id="UP000006039"/>
    </source>
</evidence>
<keyword evidence="3" id="KW-1185">Reference proteome</keyword>
<dbReference type="VEuPathDB" id="FungiDB:GGTG_11974"/>
<evidence type="ECO:0000313" key="1">
    <source>
        <dbReference type="EMBL" id="EJT70951.1"/>
    </source>
</evidence>
<dbReference type="AlphaFoldDB" id="J3PEP3"/>
<sequence length="82" mass="9020">MTKKVYAASPYQELLRAVYSFVHRSQTSGSASLGTEASTRNSPVGIFRLWPGLQLLAHSLATSASSLCRQWPPPDEPAYRQP</sequence>
<dbReference type="GeneID" id="20352432"/>